<gene>
    <name evidence="1" type="ORF">GDZ32_03945</name>
</gene>
<organism evidence="1 2">
    <name type="scientific">Lactobacillus helveticus</name>
    <name type="common">Lactobacillus suntoryeus</name>
    <dbReference type="NCBI Taxonomy" id="1587"/>
    <lineage>
        <taxon>Bacteria</taxon>
        <taxon>Bacillati</taxon>
        <taxon>Bacillota</taxon>
        <taxon>Bacilli</taxon>
        <taxon>Lactobacillales</taxon>
        <taxon>Lactobacillaceae</taxon>
        <taxon>Lactobacillus</taxon>
    </lineage>
</organism>
<dbReference type="RefSeq" id="WP_023191875.1">
    <property type="nucleotide sequence ID" value="NZ_RIQT01000008.1"/>
</dbReference>
<protein>
    <submittedName>
        <fullName evidence="1">Uncharacterized protein</fullName>
    </submittedName>
</protein>
<dbReference type="AlphaFoldDB" id="A0A3G6JUK6"/>
<comment type="caution">
    <text evidence="1">The sequence shown here is derived from an EMBL/GenBank/DDBJ whole genome shotgun (WGS) entry which is preliminary data.</text>
</comment>
<evidence type="ECO:0000313" key="1">
    <source>
        <dbReference type="EMBL" id="MPW14169.1"/>
    </source>
</evidence>
<dbReference type="EMBL" id="WHOE01000024">
    <property type="protein sequence ID" value="MPW14169.1"/>
    <property type="molecule type" value="Genomic_DNA"/>
</dbReference>
<sequence length="73" mass="7536">MGMFGNKAPKCPKCKSTNVQAVGQHKKGFSVGKAVIGGVLTGGIGAIAGFAGKKTKKVDMICMNCGKQFKFKA</sequence>
<accession>A0A3G6JUK6</accession>
<name>A0A3G6JUK6_LACHE</name>
<reference evidence="1 2" key="1">
    <citation type="submission" date="2019-10" db="EMBL/GenBank/DDBJ databases">
        <title>Draft genome sequences of Lactobacillus strains.</title>
        <authorList>
            <person name="Cho G.-S."/>
            <person name="Fagbemigun O."/>
            <person name="Brinks E."/>
            <person name="Franz C.M.A.P."/>
        </authorList>
    </citation>
    <scope>NUCLEOTIDE SEQUENCE [LARGE SCALE GENOMIC DNA]</scope>
    <source>
        <strain evidence="1 2">313</strain>
    </source>
</reference>
<dbReference type="Proteomes" id="UP000430466">
    <property type="component" value="Unassembled WGS sequence"/>
</dbReference>
<evidence type="ECO:0000313" key="2">
    <source>
        <dbReference type="Proteomes" id="UP000430466"/>
    </source>
</evidence>
<proteinExistence type="predicted"/>